<sequence length="387" mass="40615">MSMIATRKEDKLVNYLCMTGHICADINQGALSATLPFLVMYDGYSYTAVAGLVFAANIASAVIQPLFGVIGDHRACPWFMALGVFLAGLGMCGIGFFDAYWTVLASAMVSGIGVAMFHPEGGRLSNLAAGARKANGMSIFAVGGNIGFFVGPLMAAVFLAAFGMHGTLAFLFPTTICAIVLLAFNKRFLSLGIAKNSTTQKDAKPERWGNFALAMGVLSCRSIVEYGLMAFIPLFFVSVLDQGETFGSLMLSVFAIAGAVATAISGRITERAGVFRIAYLCFGMLALCLVAFAFNRSLVSAVVLVCLLTCAANLFYPSFVALGMNYVPRHLGTASGISYGVVICVGGIVEPLLGMAGDAYGLPLVMLIIAGVTVIGLGMVAIVERHN</sequence>
<feature type="transmembrane region" description="Helical" evidence="5">
    <location>
        <begin position="43"/>
        <end position="63"/>
    </location>
</feature>
<dbReference type="GO" id="GO:0022857">
    <property type="term" value="F:transmembrane transporter activity"/>
    <property type="evidence" value="ECO:0007669"/>
    <property type="project" value="InterPro"/>
</dbReference>
<dbReference type="CDD" id="cd17478">
    <property type="entry name" value="MFS_FsR"/>
    <property type="match status" value="1"/>
</dbReference>
<protein>
    <submittedName>
        <fullName evidence="7">MFS transporter</fullName>
    </submittedName>
</protein>
<dbReference type="PANTHER" id="PTHR43129:SF1">
    <property type="entry name" value="FOSMIDOMYCIN RESISTANCE PROTEIN"/>
    <property type="match status" value="1"/>
</dbReference>
<organism evidence="7 8">
    <name type="scientific">Slackia isoflavoniconvertens</name>
    <dbReference type="NCBI Taxonomy" id="572010"/>
    <lineage>
        <taxon>Bacteria</taxon>
        <taxon>Bacillati</taxon>
        <taxon>Actinomycetota</taxon>
        <taxon>Coriobacteriia</taxon>
        <taxon>Eggerthellales</taxon>
        <taxon>Eggerthellaceae</taxon>
        <taxon>Slackia</taxon>
    </lineage>
</organism>
<evidence type="ECO:0000256" key="2">
    <source>
        <dbReference type="ARBA" id="ARBA00022692"/>
    </source>
</evidence>
<feature type="transmembrane region" description="Helical" evidence="5">
    <location>
        <begin position="301"/>
        <end position="324"/>
    </location>
</feature>
<evidence type="ECO:0000313" key="7">
    <source>
        <dbReference type="EMBL" id="RDB57980.1"/>
    </source>
</evidence>
<feature type="transmembrane region" description="Helical" evidence="5">
    <location>
        <begin position="277"/>
        <end position="295"/>
    </location>
</feature>
<dbReference type="InterPro" id="IPR020846">
    <property type="entry name" value="MFS_dom"/>
</dbReference>
<feature type="domain" description="Major facilitator superfamily (MFS) profile" evidence="6">
    <location>
        <begin position="13"/>
        <end position="387"/>
    </location>
</feature>
<comment type="subcellular location">
    <subcellularLocation>
        <location evidence="1">Cell membrane</location>
        <topology evidence="1">Multi-pass membrane protein</topology>
    </subcellularLocation>
</comment>
<evidence type="ECO:0000256" key="1">
    <source>
        <dbReference type="ARBA" id="ARBA00004651"/>
    </source>
</evidence>
<proteinExistence type="predicted"/>
<feature type="transmembrane region" description="Helical" evidence="5">
    <location>
        <begin position="75"/>
        <end position="94"/>
    </location>
</feature>
<dbReference type="Gene3D" id="1.20.1250.20">
    <property type="entry name" value="MFS general substrate transporter like domains"/>
    <property type="match status" value="2"/>
</dbReference>
<dbReference type="GO" id="GO:0005886">
    <property type="term" value="C:plasma membrane"/>
    <property type="evidence" value="ECO:0007669"/>
    <property type="project" value="UniProtKB-SubCell"/>
</dbReference>
<keyword evidence="3 5" id="KW-1133">Transmembrane helix</keyword>
<evidence type="ECO:0000313" key="8">
    <source>
        <dbReference type="Proteomes" id="UP000253975"/>
    </source>
</evidence>
<dbReference type="PROSITE" id="PS50850">
    <property type="entry name" value="MFS"/>
    <property type="match status" value="1"/>
</dbReference>
<evidence type="ECO:0000259" key="6">
    <source>
        <dbReference type="PROSITE" id="PS50850"/>
    </source>
</evidence>
<dbReference type="Pfam" id="PF07690">
    <property type="entry name" value="MFS_1"/>
    <property type="match status" value="1"/>
</dbReference>
<gene>
    <name evidence="7" type="ORF">C1881_06865</name>
</gene>
<dbReference type="SUPFAM" id="SSF103473">
    <property type="entry name" value="MFS general substrate transporter"/>
    <property type="match status" value="1"/>
</dbReference>
<keyword evidence="2 5" id="KW-0812">Transmembrane</keyword>
<evidence type="ECO:0000256" key="3">
    <source>
        <dbReference type="ARBA" id="ARBA00022989"/>
    </source>
</evidence>
<dbReference type="PRINTS" id="PR01988">
    <property type="entry name" value="EXPORTERBACE"/>
</dbReference>
<dbReference type="Proteomes" id="UP000253975">
    <property type="component" value="Unassembled WGS sequence"/>
</dbReference>
<comment type="caution">
    <text evidence="7">The sequence shown here is derived from an EMBL/GenBank/DDBJ whole genome shotgun (WGS) entry which is preliminary data.</text>
</comment>
<dbReference type="PANTHER" id="PTHR43129">
    <property type="entry name" value="FOSMIDOMYCIN RESISTANCE PROTEIN"/>
    <property type="match status" value="1"/>
</dbReference>
<evidence type="ECO:0000256" key="4">
    <source>
        <dbReference type="ARBA" id="ARBA00023136"/>
    </source>
</evidence>
<evidence type="ECO:0000256" key="5">
    <source>
        <dbReference type="SAM" id="Phobius"/>
    </source>
</evidence>
<feature type="transmembrane region" description="Helical" evidence="5">
    <location>
        <begin position="246"/>
        <end position="265"/>
    </location>
</feature>
<feature type="transmembrane region" description="Helical" evidence="5">
    <location>
        <begin position="168"/>
        <end position="185"/>
    </location>
</feature>
<dbReference type="EMBL" id="PPTO01000010">
    <property type="protein sequence ID" value="RDB57980.1"/>
    <property type="molecule type" value="Genomic_DNA"/>
</dbReference>
<name>A0A369LF81_9ACTN</name>
<keyword evidence="4 5" id="KW-0472">Membrane</keyword>
<accession>A0A369LF81</accession>
<feature type="transmembrane region" description="Helical" evidence="5">
    <location>
        <begin position="360"/>
        <end position="383"/>
    </location>
</feature>
<dbReference type="AlphaFoldDB" id="A0A369LF81"/>
<dbReference type="InterPro" id="IPR036259">
    <property type="entry name" value="MFS_trans_sf"/>
</dbReference>
<feature type="transmembrane region" description="Helical" evidence="5">
    <location>
        <begin position="336"/>
        <end position="354"/>
    </location>
</feature>
<dbReference type="InterPro" id="IPR022324">
    <property type="entry name" value="Bacilysin_exporter_BacE_put"/>
</dbReference>
<feature type="transmembrane region" description="Helical" evidence="5">
    <location>
        <begin position="100"/>
        <end position="118"/>
    </location>
</feature>
<dbReference type="InterPro" id="IPR011701">
    <property type="entry name" value="MFS"/>
</dbReference>
<reference evidence="7 8" key="1">
    <citation type="journal article" date="2018" name="Elife">
        <title>Discovery and characterization of a prevalent human gut bacterial enzyme sufficient for the inactivation of a family of plant toxins.</title>
        <authorList>
            <person name="Koppel N."/>
            <person name="Bisanz J.E."/>
            <person name="Pandelia M.E."/>
            <person name="Turnbaugh P.J."/>
            <person name="Balskus E.P."/>
        </authorList>
    </citation>
    <scope>NUCLEOTIDE SEQUENCE [LARGE SCALE GENOMIC DNA]</scope>
    <source>
        <strain evidence="7 8">OB21 GAM31</strain>
    </source>
</reference>
<feature type="transmembrane region" description="Helical" evidence="5">
    <location>
        <begin position="12"/>
        <end position="31"/>
    </location>
</feature>
<feature type="transmembrane region" description="Helical" evidence="5">
    <location>
        <begin position="139"/>
        <end position="162"/>
    </location>
</feature>